<evidence type="ECO:0000256" key="1">
    <source>
        <dbReference type="SAM" id="Phobius"/>
    </source>
</evidence>
<evidence type="ECO:0000313" key="4">
    <source>
        <dbReference type="EMBL" id="PUZ29663.1"/>
    </source>
</evidence>
<keyword evidence="1" id="KW-0812">Transmembrane</keyword>
<dbReference type="PIRSF" id="PIRSF018266">
    <property type="entry name" value="FecR"/>
    <property type="match status" value="1"/>
</dbReference>
<organism evidence="4 5">
    <name type="scientific">Chitinophaga parva</name>
    <dbReference type="NCBI Taxonomy" id="2169414"/>
    <lineage>
        <taxon>Bacteria</taxon>
        <taxon>Pseudomonadati</taxon>
        <taxon>Bacteroidota</taxon>
        <taxon>Chitinophagia</taxon>
        <taxon>Chitinophagales</taxon>
        <taxon>Chitinophagaceae</taxon>
        <taxon>Chitinophaga</taxon>
    </lineage>
</organism>
<dbReference type="Pfam" id="PF16344">
    <property type="entry name" value="FecR_C"/>
    <property type="match status" value="1"/>
</dbReference>
<evidence type="ECO:0000259" key="3">
    <source>
        <dbReference type="Pfam" id="PF16344"/>
    </source>
</evidence>
<feature type="domain" description="FecR protein" evidence="2">
    <location>
        <begin position="126"/>
        <end position="213"/>
    </location>
</feature>
<name>A0A2T7BPR6_9BACT</name>
<reference evidence="4 5" key="1">
    <citation type="submission" date="2018-04" db="EMBL/GenBank/DDBJ databases">
        <title>Chitinophaga fuyangensis sp. nov., isolated from soil in a chemical factory.</title>
        <authorList>
            <person name="Chen K."/>
        </authorList>
    </citation>
    <scope>NUCLEOTIDE SEQUENCE [LARGE SCALE GENOMIC DNA]</scope>
    <source>
        <strain evidence="4 5">LY-1</strain>
    </source>
</reference>
<dbReference type="RefSeq" id="WP_108686300.1">
    <property type="nucleotide sequence ID" value="NZ_QCYK01000001.1"/>
</dbReference>
<evidence type="ECO:0000313" key="5">
    <source>
        <dbReference type="Proteomes" id="UP000244450"/>
    </source>
</evidence>
<dbReference type="AlphaFoldDB" id="A0A2T7BPR6"/>
<sequence>MKKNIQVNDDVLVKYLLAEASPDERAAVQAWVGKEENARYFEHLRLIWEESRQLAPRVMISEDAAWQRLRNRVQGVQPAPLQATRVVPLHKIYRIAAAVIGLLVVSSAAWWIMGSQPRQIALRSDNSTLRDTLPDGTVITLNKNSEARYKPAFSGSTREITLEGEAFFEVAQDAQKPFIIHSGDVAVRILGTSLNVKTTRHATEVIVETGRVEVTKETHRVELAAHEMATVTASESVPVKTSNTDQLYRYYSDHSFVCDNTPLYKLVDALNDAYNVNIHIANPELRNLPLTTTFQAAPLDTVLKIVGESFNIKVTKQGKEIVLE</sequence>
<gene>
    <name evidence="4" type="ORF">DCC81_09555</name>
</gene>
<dbReference type="Gene3D" id="3.55.50.30">
    <property type="match status" value="1"/>
</dbReference>
<keyword evidence="1" id="KW-0472">Membrane</keyword>
<dbReference type="GO" id="GO:0016989">
    <property type="term" value="F:sigma factor antagonist activity"/>
    <property type="evidence" value="ECO:0007669"/>
    <property type="project" value="TreeGrafter"/>
</dbReference>
<dbReference type="PANTHER" id="PTHR30273">
    <property type="entry name" value="PERIPLASMIC SIGNAL SENSOR AND SIGMA FACTOR ACTIVATOR FECR-RELATED"/>
    <property type="match status" value="1"/>
</dbReference>
<feature type="domain" description="Protein FecR C-terminal" evidence="3">
    <location>
        <begin position="256"/>
        <end position="322"/>
    </location>
</feature>
<dbReference type="PANTHER" id="PTHR30273:SF2">
    <property type="entry name" value="PROTEIN FECR"/>
    <property type="match status" value="1"/>
</dbReference>
<accession>A0A2T7BPR6</accession>
<dbReference type="Proteomes" id="UP000244450">
    <property type="component" value="Unassembled WGS sequence"/>
</dbReference>
<dbReference type="InterPro" id="IPR012373">
    <property type="entry name" value="Ferrdict_sens_TM"/>
</dbReference>
<proteinExistence type="predicted"/>
<dbReference type="Pfam" id="PF04773">
    <property type="entry name" value="FecR"/>
    <property type="match status" value="1"/>
</dbReference>
<dbReference type="EMBL" id="QCYK01000001">
    <property type="protein sequence ID" value="PUZ29663.1"/>
    <property type="molecule type" value="Genomic_DNA"/>
</dbReference>
<feature type="transmembrane region" description="Helical" evidence="1">
    <location>
        <begin position="92"/>
        <end position="113"/>
    </location>
</feature>
<dbReference type="InterPro" id="IPR006860">
    <property type="entry name" value="FecR"/>
</dbReference>
<dbReference type="OrthoDB" id="1452822at2"/>
<keyword evidence="1" id="KW-1133">Transmembrane helix</keyword>
<comment type="caution">
    <text evidence="4">The sequence shown here is derived from an EMBL/GenBank/DDBJ whole genome shotgun (WGS) entry which is preliminary data.</text>
</comment>
<dbReference type="InterPro" id="IPR032508">
    <property type="entry name" value="FecR_C"/>
</dbReference>
<keyword evidence="5" id="KW-1185">Reference proteome</keyword>
<protein>
    <submittedName>
        <fullName evidence="4">Iron dicitrate transport regulator FecR</fullName>
    </submittedName>
</protein>
<evidence type="ECO:0000259" key="2">
    <source>
        <dbReference type="Pfam" id="PF04773"/>
    </source>
</evidence>
<dbReference type="Gene3D" id="2.60.120.1440">
    <property type="match status" value="1"/>
</dbReference>